<evidence type="ECO:0000256" key="1">
    <source>
        <dbReference type="PROSITE-ProRule" id="PRU01360"/>
    </source>
</evidence>
<dbReference type="Gene3D" id="2.170.130.10">
    <property type="entry name" value="TonB-dependent receptor, plug domain"/>
    <property type="match status" value="1"/>
</dbReference>
<evidence type="ECO:0000256" key="2">
    <source>
        <dbReference type="SAM" id="MobiDB-lite"/>
    </source>
</evidence>
<organism evidence="4 5">
    <name type="scientific">Rhodocytophaga aerolata</name>
    <dbReference type="NCBI Taxonomy" id="455078"/>
    <lineage>
        <taxon>Bacteria</taxon>
        <taxon>Pseudomonadati</taxon>
        <taxon>Bacteroidota</taxon>
        <taxon>Cytophagia</taxon>
        <taxon>Cytophagales</taxon>
        <taxon>Rhodocytophagaceae</taxon>
        <taxon>Rhodocytophaga</taxon>
    </lineage>
</organism>
<dbReference type="Proteomes" id="UP001168528">
    <property type="component" value="Unassembled WGS sequence"/>
</dbReference>
<accession>A0ABT8RK00</accession>
<dbReference type="Pfam" id="PF07715">
    <property type="entry name" value="Plug"/>
    <property type="match status" value="1"/>
</dbReference>
<keyword evidence="1" id="KW-0472">Membrane</keyword>
<keyword evidence="1" id="KW-0813">Transport</keyword>
<reference evidence="4" key="1">
    <citation type="submission" date="2023-07" db="EMBL/GenBank/DDBJ databases">
        <title>The genome sequence of Rhodocytophaga aerolata KACC 12507.</title>
        <authorList>
            <person name="Zhang X."/>
        </authorList>
    </citation>
    <scope>NUCLEOTIDE SEQUENCE</scope>
    <source>
        <strain evidence="4">KACC 12507</strain>
    </source>
</reference>
<dbReference type="InterPro" id="IPR012910">
    <property type="entry name" value="Plug_dom"/>
</dbReference>
<dbReference type="NCBIfam" id="TIGR04057">
    <property type="entry name" value="SusC_RagA_signa"/>
    <property type="match status" value="1"/>
</dbReference>
<comment type="subcellular location">
    <subcellularLocation>
        <location evidence="1">Cell outer membrane</location>
        <topology evidence="1">Multi-pass membrane protein</topology>
    </subcellularLocation>
</comment>
<feature type="region of interest" description="Disordered" evidence="2">
    <location>
        <begin position="1"/>
        <end position="21"/>
    </location>
</feature>
<evidence type="ECO:0000259" key="3">
    <source>
        <dbReference type="Pfam" id="PF07715"/>
    </source>
</evidence>
<dbReference type="EMBL" id="JAUKPO010000044">
    <property type="protein sequence ID" value="MDO1451152.1"/>
    <property type="molecule type" value="Genomic_DNA"/>
</dbReference>
<dbReference type="PROSITE" id="PS52016">
    <property type="entry name" value="TONB_DEPENDENT_REC_3"/>
    <property type="match status" value="1"/>
</dbReference>
<dbReference type="InterPro" id="IPR023996">
    <property type="entry name" value="TonB-dep_OMP_SusC/RagA"/>
</dbReference>
<gene>
    <name evidence="4" type="ORF">Q0590_33065</name>
</gene>
<comment type="caution">
    <text evidence="4">The sequence shown here is derived from an EMBL/GenBank/DDBJ whole genome shotgun (WGS) entry which is preliminary data.</text>
</comment>
<dbReference type="InterPro" id="IPR023997">
    <property type="entry name" value="TonB-dep_OMP_SusC/RagA_CS"/>
</dbReference>
<dbReference type="InterPro" id="IPR037066">
    <property type="entry name" value="Plug_dom_sf"/>
</dbReference>
<keyword evidence="5" id="KW-1185">Reference proteome</keyword>
<dbReference type="InterPro" id="IPR039426">
    <property type="entry name" value="TonB-dep_rcpt-like"/>
</dbReference>
<keyword evidence="1" id="KW-0998">Cell outer membrane</keyword>
<evidence type="ECO:0000313" key="5">
    <source>
        <dbReference type="Proteomes" id="UP001168528"/>
    </source>
</evidence>
<sequence length="849" mass="96032">MAQQSNVSDSTTLQTESPADIQIGYGMQRSTTNTGAVTHVTTQNFNKGTIIYSPLELIQGRVAGLAMIRAEGNNPLQALQIQIRGISTLYGSTKPLYVIDGIPQADLSIVMPEDIESIDVLRSASSAAIYGVRGANGVILITTKKGKASKPVVTYSTYGYMQDISSETGFLAADEWRQVKNNWTKSSVQTLRNYANGMYDLGASTDWEKEVSQSKVSQVHHVSMSGGFSKTAYYLSLNYRDHKGILKNNGKRLFNSRINLSQKAFNDKLTLNGSLSFTPMRYKKHYNLYANEAINIYEQAEVYNPTVALNGTDLRGFANPLDLINVYYKNPHRNDWLASARASYRIVKGLTFTSVFAYQLLAEIDKYQRVDKKVIANSQYFGKNTEKDKTTTIEATLNYTTSFSDHTIDLLMGISRQEQVSQREMKDSLLVNGNLSGYRYANSRYAYKLESIFARFQYNFKQKYFLSASLRQDQSPLYNLYASPQYYPAYEAAWKINNEQFLKDRTGLSDLKIRAGYGITGREKGIYHFSFSESLPLNPGLHGEKLTEINAGIDIGFLSERLLLQADYYNRTTYDLLMSQAIFYEFGSNLKYTDNTGKLQNKGWEFLLKAQPIVSSSVEWNINFNISFNKNIVHDSPFTYPNSLTKGQPVGVLYGYKLAGFTVDQEARYISKSGKELLYKDLRTEDKVPLGNGAPTTFLGFVNSFTFNNLDVTLNLSGALGFHIWNFHRYKYMDLYMDSNSSRNILTEVQDLDLQVLDKLYQLRDTDYFIERGDYIKIDNLIIGYTLPVKNNPIQKVRIYLSGNNLFTFTKFKGIDPEMAGINGPRPGTYTSHTYPVARLYSIGASLVF</sequence>
<comment type="similarity">
    <text evidence="1">Belongs to the TonB-dependent receptor family.</text>
</comment>
<dbReference type="SUPFAM" id="SSF56935">
    <property type="entry name" value="Porins"/>
    <property type="match status" value="1"/>
</dbReference>
<name>A0ABT8RK00_9BACT</name>
<keyword evidence="1" id="KW-1134">Transmembrane beta strand</keyword>
<evidence type="ECO:0000313" key="4">
    <source>
        <dbReference type="EMBL" id="MDO1451152.1"/>
    </source>
</evidence>
<feature type="domain" description="TonB-dependent receptor plug" evidence="3">
    <location>
        <begin position="33"/>
        <end position="138"/>
    </location>
</feature>
<feature type="compositionally biased region" description="Polar residues" evidence="2">
    <location>
        <begin position="1"/>
        <end position="17"/>
    </location>
</feature>
<proteinExistence type="inferred from homology"/>
<dbReference type="RefSeq" id="WP_302041952.1">
    <property type="nucleotide sequence ID" value="NZ_JAUKPO010000044.1"/>
</dbReference>
<keyword evidence="1" id="KW-0812">Transmembrane</keyword>
<protein>
    <submittedName>
        <fullName evidence="4">SusC/RagA family TonB-linked outer membrane protein</fullName>
    </submittedName>
</protein>
<dbReference type="NCBIfam" id="TIGR04056">
    <property type="entry name" value="OMP_RagA_SusC"/>
    <property type="match status" value="1"/>
</dbReference>